<dbReference type="OrthoDB" id="5241668at2"/>
<dbReference type="Pfam" id="PF14258">
    <property type="entry name" value="DUF4350"/>
    <property type="match status" value="1"/>
</dbReference>
<keyword evidence="4" id="KW-1185">Reference proteome</keyword>
<evidence type="ECO:0000259" key="2">
    <source>
        <dbReference type="Pfam" id="PF14258"/>
    </source>
</evidence>
<feature type="domain" description="DUF4350" evidence="2">
    <location>
        <begin position="47"/>
        <end position="221"/>
    </location>
</feature>
<dbReference type="RefSeq" id="WP_016444533.1">
    <property type="nucleotide sequence ID" value="NZ_KE150266.1"/>
</dbReference>
<name>A0A9W5RFF2_9ACTO</name>
<evidence type="ECO:0000313" key="3">
    <source>
        <dbReference type="EMBL" id="EPD31422.1"/>
    </source>
</evidence>
<feature type="transmembrane region" description="Helical" evidence="1">
    <location>
        <begin position="254"/>
        <end position="272"/>
    </location>
</feature>
<evidence type="ECO:0000313" key="4">
    <source>
        <dbReference type="Proteomes" id="UP000014387"/>
    </source>
</evidence>
<sequence length="383" mass="42350">MNATARGMTFKTFSKTWLPLILIFVLLVLVVTAKGANTQGDYKDYEPESPKRSGNKAVIQVLKKQGIQTTIAYKDSEIGPVDRDTTLVFLDDGLDWMDISDALKTKAQQAGRVILVGMQDYQLKEFGLDIDSYTNGVVAPGVTETSSECLPYIGKAKNASVTIVREHQTPGVIQCFRSDSGSLLSIWPATDDPEYILISDRSAFTNANVQSLNNAALALTLYGAHPKAVFYYERPSIQQQSPANAKLWQLLPPWVFWAGVTLLFAAFALMIAKGRRLGPLAREPLPVIISASEIEQARASLAREGKHASWAMALIQSRARRKLRRALYLPARASEEELTNTLAAKLNKPTSELHALLYDAEVSTEKELTQRSHKIDQLIQEVS</sequence>
<dbReference type="InterPro" id="IPR025646">
    <property type="entry name" value="DUF4350"/>
</dbReference>
<keyword evidence="1" id="KW-0472">Membrane</keyword>
<dbReference type="EMBL" id="AGWN01000001">
    <property type="protein sequence ID" value="EPD31422.1"/>
    <property type="molecule type" value="Genomic_DNA"/>
</dbReference>
<reference evidence="3 4" key="1">
    <citation type="submission" date="2013-05" db="EMBL/GenBank/DDBJ databases">
        <title>The Genome Sequence of Actinomyces europaeus ACS-120-V-COL10B.</title>
        <authorList>
            <consortium name="The Broad Institute Genomics Platform"/>
            <person name="Earl A."/>
            <person name="Ward D."/>
            <person name="Feldgarden M."/>
            <person name="Gevers D."/>
            <person name="Saerens B."/>
            <person name="Vaneechoutte M."/>
            <person name="Walker B."/>
            <person name="Young S."/>
            <person name="Zeng Q."/>
            <person name="Gargeya S."/>
            <person name="Fitzgerald M."/>
            <person name="Haas B."/>
            <person name="Abouelleil A."/>
            <person name="Allen A.W."/>
            <person name="Alvarado L."/>
            <person name="Arachchi H.M."/>
            <person name="Berlin A.M."/>
            <person name="Chapman S.B."/>
            <person name="Gainer-Dewar J."/>
            <person name="Goldberg J."/>
            <person name="Griggs A."/>
            <person name="Gujja S."/>
            <person name="Hansen M."/>
            <person name="Howarth C."/>
            <person name="Imamovic A."/>
            <person name="Ireland A."/>
            <person name="Larimer J."/>
            <person name="McCowan C."/>
            <person name="Murphy C."/>
            <person name="Pearson M."/>
            <person name="Poon T.W."/>
            <person name="Priest M."/>
            <person name="Roberts A."/>
            <person name="Saif S."/>
            <person name="Shea T."/>
            <person name="Sisk P."/>
            <person name="Sykes S."/>
            <person name="Wortman J."/>
            <person name="Nusbaum C."/>
            <person name="Birren B."/>
        </authorList>
    </citation>
    <scope>NUCLEOTIDE SEQUENCE [LARGE SCALE GENOMIC DNA]</scope>
    <source>
        <strain evidence="3 4">ACS-120-V-Col10b</strain>
    </source>
</reference>
<dbReference type="AlphaFoldDB" id="A0A9W5RFF2"/>
<organism evidence="3 4">
    <name type="scientific">Gleimia europaea ACS-120-V-Col10b</name>
    <dbReference type="NCBI Taxonomy" id="883069"/>
    <lineage>
        <taxon>Bacteria</taxon>
        <taxon>Bacillati</taxon>
        <taxon>Actinomycetota</taxon>
        <taxon>Actinomycetes</taxon>
        <taxon>Actinomycetales</taxon>
        <taxon>Actinomycetaceae</taxon>
        <taxon>Gleimia</taxon>
    </lineage>
</organism>
<keyword evidence="1" id="KW-1133">Transmembrane helix</keyword>
<protein>
    <recommendedName>
        <fullName evidence="2">DUF4350 domain-containing protein</fullName>
    </recommendedName>
</protein>
<proteinExistence type="predicted"/>
<comment type="caution">
    <text evidence="3">The sequence shown here is derived from an EMBL/GenBank/DDBJ whole genome shotgun (WGS) entry which is preliminary data.</text>
</comment>
<evidence type="ECO:0000256" key="1">
    <source>
        <dbReference type="SAM" id="Phobius"/>
    </source>
</evidence>
<keyword evidence="1" id="KW-0812">Transmembrane</keyword>
<dbReference type="Proteomes" id="UP000014387">
    <property type="component" value="Unassembled WGS sequence"/>
</dbReference>
<gene>
    <name evidence="3" type="ORF">HMPREF9238_01193</name>
</gene>
<accession>A0A9W5RFF2</accession>